<evidence type="ECO:0000313" key="3">
    <source>
        <dbReference type="Proteomes" id="UP001597425"/>
    </source>
</evidence>
<protein>
    <submittedName>
        <fullName evidence="2">Uncharacterized protein</fullName>
    </submittedName>
</protein>
<gene>
    <name evidence="2" type="ORF">ACFSKX_18865</name>
</gene>
<evidence type="ECO:0000313" key="2">
    <source>
        <dbReference type="EMBL" id="MFD2312484.1"/>
    </source>
</evidence>
<keyword evidence="1" id="KW-0472">Membrane</keyword>
<proteinExistence type="predicted"/>
<keyword evidence="1" id="KW-0812">Transmembrane</keyword>
<accession>A0ABW5EH58</accession>
<sequence length="119" mass="13974">MTVVITLLLSFCFFALIIWALMHMHTPRFRMDREQFVRGLEDVIAGQADDNEWRILTGYPMRHDPELERLRLECLAIEETEYTGGSPHLFTRAGIERLRAVREQLLPQDNDKTDNTKEL</sequence>
<dbReference type="RefSeq" id="WP_265723596.1">
    <property type="nucleotide sequence ID" value="NZ_JAPIVK010000060.1"/>
</dbReference>
<keyword evidence="3" id="KW-1185">Reference proteome</keyword>
<keyword evidence="1" id="KW-1133">Transmembrane helix</keyword>
<feature type="transmembrane region" description="Helical" evidence="1">
    <location>
        <begin position="6"/>
        <end position="24"/>
    </location>
</feature>
<comment type="caution">
    <text evidence="2">The sequence shown here is derived from an EMBL/GenBank/DDBJ whole genome shotgun (WGS) entry which is preliminary data.</text>
</comment>
<reference evidence="3" key="1">
    <citation type="journal article" date="2019" name="Int. J. Syst. Evol. Microbiol.">
        <title>The Global Catalogue of Microorganisms (GCM) 10K type strain sequencing project: providing services to taxonomists for standard genome sequencing and annotation.</title>
        <authorList>
            <consortium name="The Broad Institute Genomics Platform"/>
            <consortium name="The Broad Institute Genome Sequencing Center for Infectious Disease"/>
            <person name="Wu L."/>
            <person name="Ma J."/>
        </authorList>
    </citation>
    <scope>NUCLEOTIDE SEQUENCE [LARGE SCALE GENOMIC DNA]</scope>
    <source>
        <strain evidence="3">KCTC 12848</strain>
    </source>
</reference>
<dbReference type="Proteomes" id="UP001597425">
    <property type="component" value="Unassembled WGS sequence"/>
</dbReference>
<dbReference type="EMBL" id="JBHUJD010000046">
    <property type="protein sequence ID" value="MFD2312484.1"/>
    <property type="molecule type" value="Genomic_DNA"/>
</dbReference>
<name>A0ABW5EH58_9GAMM</name>
<organism evidence="2 3">
    <name type="scientific">Microbulbifer halophilus</name>
    <dbReference type="NCBI Taxonomy" id="453963"/>
    <lineage>
        <taxon>Bacteria</taxon>
        <taxon>Pseudomonadati</taxon>
        <taxon>Pseudomonadota</taxon>
        <taxon>Gammaproteobacteria</taxon>
        <taxon>Cellvibrionales</taxon>
        <taxon>Microbulbiferaceae</taxon>
        <taxon>Microbulbifer</taxon>
    </lineage>
</organism>
<evidence type="ECO:0000256" key="1">
    <source>
        <dbReference type="SAM" id="Phobius"/>
    </source>
</evidence>